<proteinExistence type="predicted"/>
<feature type="transmembrane region" description="Helical" evidence="2">
    <location>
        <begin position="7"/>
        <end position="27"/>
    </location>
</feature>
<keyword evidence="2" id="KW-0812">Transmembrane</keyword>
<accession>A0A1E7FUS6</accession>
<keyword evidence="2" id="KW-0472">Membrane</keyword>
<sequence length="225" mass="25421">MRMLKKLILSVISTVTTWIISNGWYVFVTVKNRLVPMILRFLLSLFSKDIYTQINNTCGSFVAHFINLTGDYSIKSNVWFQSATYKEFFSVWSTYYDGGMTVVAAVFTLLLCRMIMFCTSFRRRSSSNRGKVRNSQKHNDTNGSEVNTDRDCHESHVSSSAASSKNQEKIARKNKKTSHIGIAALKCSEETIPELQDEIHETDSVHNGVDERILAISPSVVSLEG</sequence>
<evidence type="ECO:0000313" key="4">
    <source>
        <dbReference type="Proteomes" id="UP000095751"/>
    </source>
</evidence>
<reference evidence="3 4" key="1">
    <citation type="submission" date="2016-09" db="EMBL/GenBank/DDBJ databases">
        <title>Extensive genetic diversity and differential bi-allelic expression allows diatom success in the polar Southern Ocean.</title>
        <authorList>
            <consortium name="DOE Joint Genome Institute"/>
            <person name="Mock T."/>
            <person name="Otillar R.P."/>
            <person name="Strauss J."/>
            <person name="Dupont C."/>
            <person name="Frickenhaus S."/>
            <person name="Maumus F."/>
            <person name="Mcmullan M."/>
            <person name="Sanges R."/>
            <person name="Schmutz J."/>
            <person name="Toseland A."/>
            <person name="Valas R."/>
            <person name="Veluchamy A."/>
            <person name="Ward B.J."/>
            <person name="Allen A."/>
            <person name="Barry K."/>
            <person name="Falciatore A."/>
            <person name="Ferrante M."/>
            <person name="Fortunato A.E."/>
            <person name="Gloeckner G."/>
            <person name="Gruber A."/>
            <person name="Hipkin R."/>
            <person name="Janech M."/>
            <person name="Kroth P."/>
            <person name="Leese F."/>
            <person name="Lindquist E."/>
            <person name="Lyon B.R."/>
            <person name="Martin J."/>
            <person name="Mayer C."/>
            <person name="Parker M."/>
            <person name="Quesneville H."/>
            <person name="Raymond J."/>
            <person name="Uhlig C."/>
            <person name="Valentin K.U."/>
            <person name="Worden A.Z."/>
            <person name="Armbrust E.V."/>
            <person name="Bowler C."/>
            <person name="Green B."/>
            <person name="Moulton V."/>
            <person name="Van Oosterhout C."/>
            <person name="Grigoriev I."/>
        </authorList>
    </citation>
    <scope>NUCLEOTIDE SEQUENCE [LARGE SCALE GENOMIC DNA]</scope>
    <source>
        <strain evidence="3 4">CCMP1102</strain>
    </source>
</reference>
<keyword evidence="2" id="KW-1133">Transmembrane helix</keyword>
<dbReference type="Proteomes" id="UP000095751">
    <property type="component" value="Unassembled WGS sequence"/>
</dbReference>
<protein>
    <submittedName>
        <fullName evidence="3">Uncharacterized protein</fullName>
    </submittedName>
</protein>
<dbReference type="KEGG" id="fcy:FRACYDRAFT_267076"/>
<evidence type="ECO:0000256" key="2">
    <source>
        <dbReference type="SAM" id="Phobius"/>
    </source>
</evidence>
<keyword evidence="4" id="KW-1185">Reference proteome</keyword>
<name>A0A1E7FUS6_9STRA</name>
<dbReference type="EMBL" id="KV784353">
    <property type="protein sequence ID" value="OEU21867.1"/>
    <property type="molecule type" value="Genomic_DNA"/>
</dbReference>
<evidence type="ECO:0000256" key="1">
    <source>
        <dbReference type="SAM" id="MobiDB-lite"/>
    </source>
</evidence>
<feature type="compositionally biased region" description="Basic and acidic residues" evidence="1">
    <location>
        <begin position="147"/>
        <end position="156"/>
    </location>
</feature>
<organism evidence="3 4">
    <name type="scientific">Fragilariopsis cylindrus CCMP1102</name>
    <dbReference type="NCBI Taxonomy" id="635003"/>
    <lineage>
        <taxon>Eukaryota</taxon>
        <taxon>Sar</taxon>
        <taxon>Stramenopiles</taxon>
        <taxon>Ochrophyta</taxon>
        <taxon>Bacillariophyta</taxon>
        <taxon>Bacillariophyceae</taxon>
        <taxon>Bacillariophycidae</taxon>
        <taxon>Bacillariales</taxon>
        <taxon>Bacillariaceae</taxon>
        <taxon>Fragilariopsis</taxon>
    </lineage>
</organism>
<dbReference type="AlphaFoldDB" id="A0A1E7FUS6"/>
<evidence type="ECO:0000313" key="3">
    <source>
        <dbReference type="EMBL" id="OEU21867.1"/>
    </source>
</evidence>
<gene>
    <name evidence="3" type="ORF">FRACYDRAFT_267076</name>
</gene>
<feature type="transmembrane region" description="Helical" evidence="2">
    <location>
        <begin position="99"/>
        <end position="121"/>
    </location>
</feature>
<feature type="region of interest" description="Disordered" evidence="1">
    <location>
        <begin position="128"/>
        <end position="175"/>
    </location>
</feature>
<dbReference type="InParanoid" id="A0A1E7FUS6"/>